<dbReference type="RefSeq" id="WP_188890914.1">
    <property type="nucleotide sequence ID" value="NZ_BMHY01000008.1"/>
</dbReference>
<gene>
    <name evidence="1" type="ORF">GCM10010918_39510</name>
</gene>
<reference evidence="1 2" key="1">
    <citation type="journal article" date="2014" name="Int. J. Syst. Evol. Microbiol.">
        <title>Complete genome sequence of Corynebacterium casei LMG S-19264T (=DSM 44701T), isolated from a smear-ripened cheese.</title>
        <authorList>
            <consortium name="US DOE Joint Genome Institute (JGI-PGF)"/>
            <person name="Walter F."/>
            <person name="Albersmeier A."/>
            <person name="Kalinowski J."/>
            <person name="Ruckert C."/>
        </authorList>
    </citation>
    <scope>NUCLEOTIDE SEQUENCE [LARGE SCALE GENOMIC DNA]</scope>
    <source>
        <strain evidence="1 2">CGMCC 1.15286</strain>
    </source>
</reference>
<keyword evidence="2" id="KW-1185">Reference proteome</keyword>
<proteinExistence type="predicted"/>
<dbReference type="Proteomes" id="UP000600247">
    <property type="component" value="Unassembled WGS sequence"/>
</dbReference>
<evidence type="ECO:0000313" key="1">
    <source>
        <dbReference type="EMBL" id="GGG78656.1"/>
    </source>
</evidence>
<organism evidence="1 2">
    <name type="scientific">Paenibacillus radicis</name>
    <name type="common">ex Gao et al. 2016</name>
    <dbReference type="NCBI Taxonomy" id="1737354"/>
    <lineage>
        <taxon>Bacteria</taxon>
        <taxon>Bacillati</taxon>
        <taxon>Bacillota</taxon>
        <taxon>Bacilli</taxon>
        <taxon>Bacillales</taxon>
        <taxon>Paenibacillaceae</taxon>
        <taxon>Paenibacillus</taxon>
    </lineage>
</organism>
<name>A0A917HGQ3_9BACL</name>
<dbReference type="EMBL" id="BMHY01000008">
    <property type="protein sequence ID" value="GGG78656.1"/>
    <property type="molecule type" value="Genomic_DNA"/>
</dbReference>
<protein>
    <submittedName>
        <fullName evidence="1">Uncharacterized protein</fullName>
    </submittedName>
</protein>
<accession>A0A917HGQ3</accession>
<evidence type="ECO:0000313" key="2">
    <source>
        <dbReference type="Proteomes" id="UP000600247"/>
    </source>
</evidence>
<comment type="caution">
    <text evidence="1">The sequence shown here is derived from an EMBL/GenBank/DDBJ whole genome shotgun (WGS) entry which is preliminary data.</text>
</comment>
<dbReference type="AlphaFoldDB" id="A0A917HGQ3"/>
<sequence length="170" mass="19682">MRLDFKLAKSLMENEEGMNHIWIQIFREEGSVSQTNQIEIQLPQGIYRSCNLNGYAENAWQQIVLDSKDNEVIFAIFTQEAIACGDVNISVTLTSGEKMLNREIPIRLVNEDEMDLVEINEQVTERVKQLTRAKDTSSGEDTNIILIQPRVLEIRHNDFSYLEQKYRVDC</sequence>